<evidence type="ECO:0000313" key="2">
    <source>
        <dbReference type="Proteomes" id="UP001152888"/>
    </source>
</evidence>
<sequence length="72" mass="8231">MFTTITSNFKTHTHPTVCLRFSARISCILLGFSHNFVAHSSRNEFAVSPFHQCCQFIDHEITEVQHGFGFTL</sequence>
<organism evidence="1 2">
    <name type="scientific">Acanthoscelides obtectus</name>
    <name type="common">Bean weevil</name>
    <name type="synonym">Bruchus obtectus</name>
    <dbReference type="NCBI Taxonomy" id="200917"/>
    <lineage>
        <taxon>Eukaryota</taxon>
        <taxon>Metazoa</taxon>
        <taxon>Ecdysozoa</taxon>
        <taxon>Arthropoda</taxon>
        <taxon>Hexapoda</taxon>
        <taxon>Insecta</taxon>
        <taxon>Pterygota</taxon>
        <taxon>Neoptera</taxon>
        <taxon>Endopterygota</taxon>
        <taxon>Coleoptera</taxon>
        <taxon>Polyphaga</taxon>
        <taxon>Cucujiformia</taxon>
        <taxon>Chrysomeloidea</taxon>
        <taxon>Chrysomelidae</taxon>
        <taxon>Bruchinae</taxon>
        <taxon>Bruchini</taxon>
        <taxon>Acanthoscelides</taxon>
    </lineage>
</organism>
<gene>
    <name evidence="1" type="ORF">ACAOBT_LOCUS11747</name>
</gene>
<reference evidence="1" key="1">
    <citation type="submission" date="2022-03" db="EMBL/GenBank/DDBJ databases">
        <authorList>
            <person name="Sayadi A."/>
        </authorList>
    </citation>
    <scope>NUCLEOTIDE SEQUENCE</scope>
</reference>
<protein>
    <submittedName>
        <fullName evidence="1">Uncharacterized protein</fullName>
    </submittedName>
</protein>
<name>A0A9P0KJX4_ACAOB</name>
<evidence type="ECO:0000313" key="1">
    <source>
        <dbReference type="EMBL" id="CAH1975711.1"/>
    </source>
</evidence>
<comment type="caution">
    <text evidence="1">The sequence shown here is derived from an EMBL/GenBank/DDBJ whole genome shotgun (WGS) entry which is preliminary data.</text>
</comment>
<dbReference type="Proteomes" id="UP001152888">
    <property type="component" value="Unassembled WGS sequence"/>
</dbReference>
<dbReference type="AlphaFoldDB" id="A0A9P0KJX4"/>
<dbReference type="EMBL" id="CAKOFQ010006838">
    <property type="protein sequence ID" value="CAH1975711.1"/>
    <property type="molecule type" value="Genomic_DNA"/>
</dbReference>
<proteinExistence type="predicted"/>
<accession>A0A9P0KJX4</accession>
<keyword evidence="2" id="KW-1185">Reference proteome</keyword>